<name>A0AAE1WD54_9LAMI</name>
<feature type="domain" description="RNA polymerase Rpb5 N-terminal" evidence="6">
    <location>
        <begin position="10"/>
        <end position="95"/>
    </location>
</feature>
<comment type="similarity">
    <text evidence="4">Belongs to the archaeal Rpo5/eukaryotic RPB5 RNA polymerase subunit family.</text>
</comment>
<dbReference type="PANTHER" id="PTHR10535:SF0">
    <property type="entry name" value="DNA-DIRECTED RNA POLYMERASES I, II, AND III SUBUNIT RPABC1"/>
    <property type="match status" value="1"/>
</dbReference>
<dbReference type="PANTHER" id="PTHR10535">
    <property type="entry name" value="DNA-DIRECTED RNA POLYMERASES I, II, AND III SUBUNIT RPABC1"/>
    <property type="match status" value="1"/>
</dbReference>
<dbReference type="EMBL" id="JACGWL010000012">
    <property type="protein sequence ID" value="KAK4391155.1"/>
    <property type="molecule type" value="Genomic_DNA"/>
</dbReference>
<keyword evidence="3" id="KW-0539">Nucleus</keyword>
<dbReference type="Gene3D" id="3.90.940.20">
    <property type="entry name" value="RPB5-like RNA polymerase subunit"/>
    <property type="match status" value="1"/>
</dbReference>
<organism evidence="7 8">
    <name type="scientific">Sesamum angolense</name>
    <dbReference type="NCBI Taxonomy" id="2727404"/>
    <lineage>
        <taxon>Eukaryota</taxon>
        <taxon>Viridiplantae</taxon>
        <taxon>Streptophyta</taxon>
        <taxon>Embryophyta</taxon>
        <taxon>Tracheophyta</taxon>
        <taxon>Spermatophyta</taxon>
        <taxon>Magnoliopsida</taxon>
        <taxon>eudicotyledons</taxon>
        <taxon>Gunneridae</taxon>
        <taxon>Pentapetalae</taxon>
        <taxon>asterids</taxon>
        <taxon>lamiids</taxon>
        <taxon>Lamiales</taxon>
        <taxon>Pedaliaceae</taxon>
        <taxon>Sesamum</taxon>
    </lineage>
</organism>
<comment type="subcellular location">
    <subcellularLocation>
        <location evidence="1">Nucleus</location>
    </subcellularLocation>
</comment>
<dbReference type="InterPro" id="IPR014381">
    <property type="entry name" value="Arch_Rpo5/euc_Rpb5"/>
</dbReference>
<dbReference type="InterPro" id="IPR000783">
    <property type="entry name" value="RNA_pol_subH/Rpb5_C"/>
</dbReference>
<dbReference type="InterPro" id="IPR005571">
    <property type="entry name" value="RNA_pol_Rpb5_N"/>
</dbReference>
<protein>
    <submittedName>
        <fullName evidence="7">DNA-directed RNA polymerases II and IV subunitA</fullName>
    </submittedName>
</protein>
<evidence type="ECO:0000313" key="8">
    <source>
        <dbReference type="Proteomes" id="UP001289374"/>
    </source>
</evidence>
<dbReference type="InterPro" id="IPR035913">
    <property type="entry name" value="RPB5-like_sf"/>
</dbReference>
<evidence type="ECO:0000313" key="7">
    <source>
        <dbReference type="EMBL" id="KAK4391155.1"/>
    </source>
</evidence>
<dbReference type="SUPFAM" id="SSF53036">
    <property type="entry name" value="Eukaryotic RPB5 N-terminal domain"/>
    <property type="match status" value="1"/>
</dbReference>
<sequence length="243" mass="27469">MDSAKMVMSEEEITRLHRIRKTVMQMLKDRGYMVGAFEIDMPKHQFIQKYGENMKREDLVIHKGMGGNSSDQIYVFFPEEQKVGVKTMKTYTNRMKEEGVHRAILVVQQNLTPFARTCISEISTKFHLEVFQEAELLVNIKEHVLVPQHQVLTLEEKKTLLERYTVKETQLPRIQITDPIARYYGLKRGQVVKIIRPSRTLLDATTYYPHGYGGNAGGGGYGGGGGSGGLSLSMGTQVAEEVV</sequence>
<dbReference type="GO" id="GO:0003677">
    <property type="term" value="F:DNA binding"/>
    <property type="evidence" value="ECO:0007669"/>
    <property type="project" value="InterPro"/>
</dbReference>
<keyword evidence="8" id="KW-1185">Reference proteome</keyword>
<evidence type="ECO:0000256" key="1">
    <source>
        <dbReference type="ARBA" id="ARBA00004123"/>
    </source>
</evidence>
<evidence type="ECO:0000256" key="4">
    <source>
        <dbReference type="ARBA" id="ARBA00025765"/>
    </source>
</evidence>
<dbReference type="Proteomes" id="UP001289374">
    <property type="component" value="Unassembled WGS sequence"/>
</dbReference>
<dbReference type="GO" id="GO:0006366">
    <property type="term" value="P:transcription by RNA polymerase II"/>
    <property type="evidence" value="ECO:0007669"/>
    <property type="project" value="TreeGrafter"/>
</dbReference>
<feature type="domain" description="RNA polymerase subunit H/Rpb5 C-terminal" evidence="5">
    <location>
        <begin position="138"/>
        <end position="207"/>
    </location>
</feature>
<evidence type="ECO:0000259" key="5">
    <source>
        <dbReference type="Pfam" id="PF01191"/>
    </source>
</evidence>
<dbReference type="GO" id="GO:0005665">
    <property type="term" value="C:RNA polymerase II, core complex"/>
    <property type="evidence" value="ECO:0007669"/>
    <property type="project" value="TreeGrafter"/>
</dbReference>
<dbReference type="GO" id="GO:0003899">
    <property type="term" value="F:DNA-directed RNA polymerase activity"/>
    <property type="evidence" value="ECO:0007669"/>
    <property type="project" value="InterPro"/>
</dbReference>
<dbReference type="HAMAP" id="MF_00025">
    <property type="entry name" value="RNApol_Rpo5_RPB5"/>
    <property type="match status" value="1"/>
</dbReference>
<dbReference type="Pfam" id="PF03871">
    <property type="entry name" value="RNA_pol_Rpb5_N"/>
    <property type="match status" value="1"/>
</dbReference>
<dbReference type="InterPro" id="IPR036710">
    <property type="entry name" value="RNA_pol_Rpb5_N_sf"/>
</dbReference>
<reference evidence="7" key="1">
    <citation type="submission" date="2020-06" db="EMBL/GenBank/DDBJ databases">
        <authorList>
            <person name="Li T."/>
            <person name="Hu X."/>
            <person name="Zhang T."/>
            <person name="Song X."/>
            <person name="Zhang H."/>
            <person name="Dai N."/>
            <person name="Sheng W."/>
            <person name="Hou X."/>
            <person name="Wei L."/>
        </authorList>
    </citation>
    <scope>NUCLEOTIDE SEQUENCE</scope>
    <source>
        <strain evidence="7">K16</strain>
        <tissue evidence="7">Leaf</tissue>
    </source>
</reference>
<dbReference type="PIRSF" id="PIRSF000747">
    <property type="entry name" value="RPB5"/>
    <property type="match status" value="1"/>
</dbReference>
<dbReference type="Pfam" id="PF01191">
    <property type="entry name" value="RNA_pol_Rpb5_C"/>
    <property type="match status" value="1"/>
</dbReference>
<dbReference type="FunFam" id="3.90.940.20:FF:000001">
    <property type="entry name" value="DNA-directed RNA polymerases I, II, and III subunit RPABC1"/>
    <property type="match status" value="1"/>
</dbReference>
<dbReference type="GO" id="GO:0005666">
    <property type="term" value="C:RNA polymerase III complex"/>
    <property type="evidence" value="ECO:0007669"/>
    <property type="project" value="TreeGrafter"/>
</dbReference>
<evidence type="ECO:0000256" key="3">
    <source>
        <dbReference type="ARBA" id="ARBA00023242"/>
    </source>
</evidence>
<dbReference type="AlphaFoldDB" id="A0AAE1WD54"/>
<comment type="caution">
    <text evidence="7">The sequence shown here is derived from an EMBL/GenBank/DDBJ whole genome shotgun (WGS) entry which is preliminary data.</text>
</comment>
<dbReference type="SUPFAM" id="SSF55287">
    <property type="entry name" value="RPB5-like RNA polymerase subunit"/>
    <property type="match status" value="1"/>
</dbReference>
<proteinExistence type="inferred from homology"/>
<reference evidence="7" key="2">
    <citation type="journal article" date="2024" name="Plant">
        <title>Genomic evolution and insights into agronomic trait innovations of Sesamum species.</title>
        <authorList>
            <person name="Miao H."/>
            <person name="Wang L."/>
            <person name="Qu L."/>
            <person name="Liu H."/>
            <person name="Sun Y."/>
            <person name="Le M."/>
            <person name="Wang Q."/>
            <person name="Wei S."/>
            <person name="Zheng Y."/>
            <person name="Lin W."/>
            <person name="Duan Y."/>
            <person name="Cao H."/>
            <person name="Xiong S."/>
            <person name="Wang X."/>
            <person name="Wei L."/>
            <person name="Li C."/>
            <person name="Ma Q."/>
            <person name="Ju M."/>
            <person name="Zhao R."/>
            <person name="Li G."/>
            <person name="Mu C."/>
            <person name="Tian Q."/>
            <person name="Mei H."/>
            <person name="Zhang T."/>
            <person name="Gao T."/>
            <person name="Zhang H."/>
        </authorList>
    </citation>
    <scope>NUCLEOTIDE SEQUENCE</scope>
    <source>
        <strain evidence="7">K16</strain>
    </source>
</reference>
<evidence type="ECO:0000259" key="6">
    <source>
        <dbReference type="Pfam" id="PF03871"/>
    </source>
</evidence>
<dbReference type="Gene3D" id="3.40.1340.10">
    <property type="entry name" value="RNA polymerase, Rpb5, N-terminal domain"/>
    <property type="match status" value="1"/>
</dbReference>
<keyword evidence="2" id="KW-0804">Transcription</keyword>
<accession>A0AAE1WD54</accession>
<dbReference type="GO" id="GO:0005736">
    <property type="term" value="C:RNA polymerase I complex"/>
    <property type="evidence" value="ECO:0007669"/>
    <property type="project" value="TreeGrafter"/>
</dbReference>
<dbReference type="FunFam" id="3.40.1340.10:FF:000001">
    <property type="entry name" value="DNA-directed RNA polymerases I, II, and III subunit RPABC1"/>
    <property type="match status" value="1"/>
</dbReference>
<dbReference type="GO" id="GO:0042797">
    <property type="term" value="P:tRNA transcription by RNA polymerase III"/>
    <property type="evidence" value="ECO:0007669"/>
    <property type="project" value="TreeGrafter"/>
</dbReference>
<evidence type="ECO:0000256" key="2">
    <source>
        <dbReference type="ARBA" id="ARBA00023163"/>
    </source>
</evidence>
<dbReference type="GO" id="GO:0006362">
    <property type="term" value="P:transcription elongation by RNA polymerase I"/>
    <property type="evidence" value="ECO:0007669"/>
    <property type="project" value="TreeGrafter"/>
</dbReference>
<gene>
    <name evidence="7" type="ORF">Sango_2178800</name>
</gene>
<keyword evidence="7" id="KW-0240">DNA-directed RNA polymerase</keyword>